<evidence type="ECO:0000256" key="1">
    <source>
        <dbReference type="SAM" id="MobiDB-lite"/>
    </source>
</evidence>
<keyword evidence="3" id="KW-1185">Reference proteome</keyword>
<accession>A0A8J5W310</accession>
<sequence length="174" mass="18908">MRPASTSVREHRRAPTAVPAFSDLGAPVSGRRSTGDQHPEFIKWSDGLAGGKAICQKSICLWGMKGDSIVEEEHANEGVKFVDGKQGSSWDKASEKVSTLVDSESLQKVASGSQLNQGKTTDDDAKQGEADMLEESVTAHILQREREWEAMILERQGQLFEAREGGVLVLALLT</sequence>
<evidence type="ECO:0000313" key="2">
    <source>
        <dbReference type="EMBL" id="KAG8071914.1"/>
    </source>
</evidence>
<evidence type="ECO:0000313" key="3">
    <source>
        <dbReference type="Proteomes" id="UP000729402"/>
    </source>
</evidence>
<gene>
    <name evidence="2" type="ORF">GUJ93_ZPchr0006g44106</name>
</gene>
<organism evidence="2 3">
    <name type="scientific">Zizania palustris</name>
    <name type="common">Northern wild rice</name>
    <dbReference type="NCBI Taxonomy" id="103762"/>
    <lineage>
        <taxon>Eukaryota</taxon>
        <taxon>Viridiplantae</taxon>
        <taxon>Streptophyta</taxon>
        <taxon>Embryophyta</taxon>
        <taxon>Tracheophyta</taxon>
        <taxon>Spermatophyta</taxon>
        <taxon>Magnoliopsida</taxon>
        <taxon>Liliopsida</taxon>
        <taxon>Poales</taxon>
        <taxon>Poaceae</taxon>
        <taxon>BOP clade</taxon>
        <taxon>Oryzoideae</taxon>
        <taxon>Oryzeae</taxon>
        <taxon>Zizaniinae</taxon>
        <taxon>Zizania</taxon>
    </lineage>
</organism>
<reference evidence="2" key="1">
    <citation type="journal article" date="2021" name="bioRxiv">
        <title>Whole Genome Assembly and Annotation of Northern Wild Rice, Zizania palustris L., Supports a Whole Genome Duplication in the Zizania Genus.</title>
        <authorList>
            <person name="Haas M."/>
            <person name="Kono T."/>
            <person name="Macchietto M."/>
            <person name="Millas R."/>
            <person name="McGilp L."/>
            <person name="Shao M."/>
            <person name="Duquette J."/>
            <person name="Hirsch C.N."/>
            <person name="Kimball J."/>
        </authorList>
    </citation>
    <scope>NUCLEOTIDE SEQUENCE</scope>
    <source>
        <tissue evidence="2">Fresh leaf tissue</tissue>
    </source>
</reference>
<dbReference type="Proteomes" id="UP000729402">
    <property type="component" value="Unassembled WGS sequence"/>
</dbReference>
<comment type="caution">
    <text evidence="2">The sequence shown here is derived from an EMBL/GenBank/DDBJ whole genome shotgun (WGS) entry which is preliminary data.</text>
</comment>
<dbReference type="EMBL" id="JAAALK010000283">
    <property type="protein sequence ID" value="KAG8071914.1"/>
    <property type="molecule type" value="Genomic_DNA"/>
</dbReference>
<reference evidence="2" key="2">
    <citation type="submission" date="2021-02" db="EMBL/GenBank/DDBJ databases">
        <authorList>
            <person name="Kimball J.A."/>
            <person name="Haas M.W."/>
            <person name="Macchietto M."/>
            <person name="Kono T."/>
            <person name="Duquette J."/>
            <person name="Shao M."/>
        </authorList>
    </citation>
    <scope>NUCLEOTIDE SEQUENCE</scope>
    <source>
        <tissue evidence="2">Fresh leaf tissue</tissue>
    </source>
</reference>
<proteinExistence type="predicted"/>
<dbReference type="AlphaFoldDB" id="A0A8J5W310"/>
<protein>
    <submittedName>
        <fullName evidence="2">Uncharacterized protein</fullName>
    </submittedName>
</protein>
<feature type="region of interest" description="Disordered" evidence="1">
    <location>
        <begin position="1"/>
        <end position="39"/>
    </location>
</feature>
<name>A0A8J5W310_ZIZPA</name>